<organism evidence="2 3">
    <name type="scientific">Rhodocytophaga aerolata</name>
    <dbReference type="NCBI Taxonomy" id="455078"/>
    <lineage>
        <taxon>Bacteria</taxon>
        <taxon>Pseudomonadati</taxon>
        <taxon>Bacteroidota</taxon>
        <taxon>Cytophagia</taxon>
        <taxon>Cytophagales</taxon>
        <taxon>Rhodocytophagaceae</taxon>
        <taxon>Rhodocytophaga</taxon>
    </lineage>
</organism>
<dbReference type="Pfam" id="PF13584">
    <property type="entry name" value="BatD"/>
    <property type="match status" value="2"/>
</dbReference>
<proteinExistence type="predicted"/>
<keyword evidence="1" id="KW-0472">Membrane</keyword>
<evidence type="ECO:0000313" key="3">
    <source>
        <dbReference type="Proteomes" id="UP001168528"/>
    </source>
</evidence>
<accession>A0ABT8REI3</accession>
<protein>
    <submittedName>
        <fullName evidence="2">BatD family protein</fullName>
    </submittedName>
</protein>
<dbReference type="Proteomes" id="UP001168528">
    <property type="component" value="Unassembled WGS sequence"/>
</dbReference>
<comment type="caution">
    <text evidence="2">The sequence shown here is derived from an EMBL/GenBank/DDBJ whole genome shotgun (WGS) entry which is preliminary data.</text>
</comment>
<dbReference type="RefSeq" id="WP_302040889.1">
    <property type="nucleotide sequence ID" value="NZ_JAUKPO010000025.1"/>
</dbReference>
<feature type="transmembrane region" description="Helical" evidence="1">
    <location>
        <begin position="457"/>
        <end position="479"/>
    </location>
</feature>
<dbReference type="PANTHER" id="PTHR40940">
    <property type="entry name" value="PROTEIN BATD-RELATED"/>
    <property type="match status" value="1"/>
</dbReference>
<keyword evidence="1" id="KW-0812">Transmembrane</keyword>
<gene>
    <name evidence="2" type="ORF">Q0590_27645</name>
</gene>
<dbReference type="PANTHER" id="PTHR40940:SF2">
    <property type="entry name" value="BATD"/>
    <property type="match status" value="1"/>
</dbReference>
<keyword evidence="1" id="KW-1133">Transmembrane helix</keyword>
<sequence length="481" mass="55141">MDIRAGKVWVLSITFYLILHVSVAQEISIETTKRTISLDEPFTLRLIIKGPTATNKYSPFPDYPNLHKREVSSTTSTNMVNGKKVVTQVISQNYLVIKEGSFTLAPSQMTVNNRLVPIKGITLQVEPPVDPNYTLNNELYEELVEIERQRTQPADVKADAFFSLSLDNNEVYVGEGFMLLLALYVAQTNKADLVSYKVDEQLVEILQKIRPSNCWEENFPIEEFQESLVTVNNKQYRRYAIYQSVYYPLNTNPISFPKVGLTMIKYQPLPKATSNKTGRKTTYETFYTTPKQVNVKPLPPHPLREQVSVGGFRVKEAISSRELTTGQSFNYHFTISGEGNFSTVHFKPTVSDKYFDFFPPKVLEKISRTKDKITGTKSFQYQIVPKEPGTYVMRNYFEWIYFDTKAQKYDTLSSAIAVEVTGESRKNADISLNKLGPLYKNMMQESSQVVDMHTRKWVQMGANILILLMLITMVSLFFIKR</sequence>
<evidence type="ECO:0000256" key="1">
    <source>
        <dbReference type="SAM" id="Phobius"/>
    </source>
</evidence>
<keyword evidence="3" id="KW-1185">Reference proteome</keyword>
<reference evidence="2" key="1">
    <citation type="submission" date="2023-07" db="EMBL/GenBank/DDBJ databases">
        <title>The genome sequence of Rhodocytophaga aerolata KACC 12507.</title>
        <authorList>
            <person name="Zhang X."/>
        </authorList>
    </citation>
    <scope>NUCLEOTIDE SEQUENCE</scope>
    <source>
        <strain evidence="2">KACC 12507</strain>
    </source>
</reference>
<evidence type="ECO:0000313" key="2">
    <source>
        <dbReference type="EMBL" id="MDO1450086.1"/>
    </source>
</evidence>
<dbReference type="EMBL" id="JAUKPO010000025">
    <property type="protein sequence ID" value="MDO1450086.1"/>
    <property type="molecule type" value="Genomic_DNA"/>
</dbReference>
<dbReference type="InterPro" id="IPR025738">
    <property type="entry name" value="BatD"/>
</dbReference>
<name>A0ABT8REI3_9BACT</name>